<dbReference type="SUPFAM" id="SSF57850">
    <property type="entry name" value="RING/U-box"/>
    <property type="match status" value="1"/>
</dbReference>
<dbReference type="InterPro" id="IPR026850">
    <property type="entry name" value="FANCL_C"/>
</dbReference>
<dbReference type="CDD" id="cd16490">
    <property type="entry name" value="RING-CH-C4HC3_FANCL"/>
    <property type="match status" value="1"/>
</dbReference>
<dbReference type="Gene3D" id="3.10.110.20">
    <property type="entry name" value="RWD domain-like"/>
    <property type="match status" value="1"/>
</dbReference>
<dbReference type="Pfam" id="PF18891">
    <property type="entry name" value="FANCL_d3"/>
    <property type="match status" value="1"/>
</dbReference>
<dbReference type="SMART" id="SM01197">
    <property type="entry name" value="FANCL_C"/>
    <property type="match status" value="1"/>
</dbReference>
<organism evidence="5 6">
    <name type="scientific">Dimargaris cristalligena</name>
    <dbReference type="NCBI Taxonomy" id="215637"/>
    <lineage>
        <taxon>Eukaryota</taxon>
        <taxon>Fungi</taxon>
        <taxon>Fungi incertae sedis</taxon>
        <taxon>Zoopagomycota</taxon>
        <taxon>Kickxellomycotina</taxon>
        <taxon>Dimargaritomycetes</taxon>
        <taxon>Dimargaritales</taxon>
        <taxon>Dimargaritaceae</taxon>
        <taxon>Dimargaris</taxon>
    </lineage>
</organism>
<dbReference type="Proteomes" id="UP000268162">
    <property type="component" value="Unassembled WGS sequence"/>
</dbReference>
<dbReference type="Pfam" id="PF09765">
    <property type="entry name" value="FANCL_d1"/>
    <property type="match status" value="1"/>
</dbReference>
<dbReference type="InterPro" id="IPR019162">
    <property type="entry name" value="FancL_WD-rpt_cont_dom"/>
</dbReference>
<reference evidence="6" key="1">
    <citation type="journal article" date="2018" name="Nat. Microbiol.">
        <title>Leveraging single-cell genomics to expand the fungal tree of life.</title>
        <authorList>
            <person name="Ahrendt S.R."/>
            <person name="Quandt C.A."/>
            <person name="Ciobanu D."/>
            <person name="Clum A."/>
            <person name="Salamov A."/>
            <person name="Andreopoulos B."/>
            <person name="Cheng J.F."/>
            <person name="Woyke T."/>
            <person name="Pelin A."/>
            <person name="Henrissat B."/>
            <person name="Reynolds N.K."/>
            <person name="Benny G.L."/>
            <person name="Smith M.E."/>
            <person name="James T.Y."/>
            <person name="Grigoriev I.V."/>
        </authorList>
    </citation>
    <scope>NUCLEOTIDE SEQUENCE [LARGE SCALE GENOMIC DNA]</scope>
    <source>
        <strain evidence="6">RSA 468</strain>
    </source>
</reference>
<dbReference type="InterPro" id="IPR013083">
    <property type="entry name" value="Znf_RING/FYVE/PHD"/>
</dbReference>
<feature type="region of interest" description="Disordered" evidence="1">
    <location>
        <begin position="216"/>
        <end position="240"/>
    </location>
</feature>
<dbReference type="InterPro" id="IPR044037">
    <property type="entry name" value="FANCL_d3"/>
</dbReference>
<dbReference type="GO" id="GO:0006513">
    <property type="term" value="P:protein monoubiquitination"/>
    <property type="evidence" value="ECO:0007669"/>
    <property type="project" value="TreeGrafter"/>
</dbReference>
<dbReference type="CDD" id="cd23786">
    <property type="entry name" value="ELF_FANCL"/>
    <property type="match status" value="1"/>
</dbReference>
<dbReference type="STRING" id="215637.A0A4Q0A0Z9"/>
<feature type="compositionally biased region" description="Low complexity" evidence="1">
    <location>
        <begin position="217"/>
        <end position="230"/>
    </location>
</feature>
<dbReference type="AlphaFoldDB" id="A0A4Q0A0Z9"/>
<evidence type="ECO:0000313" key="5">
    <source>
        <dbReference type="EMBL" id="RKP39694.1"/>
    </source>
</evidence>
<dbReference type="EMBL" id="ML002251">
    <property type="protein sequence ID" value="RKP39694.1"/>
    <property type="molecule type" value="Genomic_DNA"/>
</dbReference>
<keyword evidence="6" id="KW-1185">Reference proteome</keyword>
<name>A0A4Q0A0Z9_9FUNG</name>
<evidence type="ECO:0000259" key="4">
    <source>
        <dbReference type="Pfam" id="PF18891"/>
    </source>
</evidence>
<accession>A0A4Q0A0Z9</accession>
<feature type="domain" description="FANCL C-terminal" evidence="3">
    <location>
        <begin position="280"/>
        <end position="346"/>
    </location>
</feature>
<evidence type="ECO:0000313" key="6">
    <source>
        <dbReference type="Proteomes" id="UP000268162"/>
    </source>
</evidence>
<protein>
    <submittedName>
        <fullName evidence="5">FANCL C-terminal domain-containing protein</fullName>
    </submittedName>
</protein>
<dbReference type="CDD" id="cd23832">
    <property type="entry name" value="DRWD-C_FANCL"/>
    <property type="match status" value="1"/>
</dbReference>
<dbReference type="Pfam" id="PF11793">
    <property type="entry name" value="FANCL_C"/>
    <property type="match status" value="1"/>
</dbReference>
<proteinExistence type="predicted"/>
<evidence type="ECO:0000256" key="1">
    <source>
        <dbReference type="SAM" id="MobiDB-lite"/>
    </source>
</evidence>
<feature type="domain" description="FANCL UBC-like" evidence="4">
    <location>
        <begin position="148"/>
        <end position="216"/>
    </location>
</feature>
<dbReference type="Gene3D" id="3.30.40.10">
    <property type="entry name" value="Zinc/RING finger domain, C3HC4 (zinc finger)"/>
    <property type="match status" value="1"/>
</dbReference>
<gene>
    <name evidence="5" type="ORF">BJ085DRAFT_39071</name>
</gene>
<dbReference type="GO" id="GO:0036297">
    <property type="term" value="P:interstrand cross-link repair"/>
    <property type="evidence" value="ECO:0007669"/>
    <property type="project" value="InterPro"/>
</dbReference>
<feature type="domain" description="Fanconi anemia complex subunit FancL WD-repeat containing" evidence="2">
    <location>
        <begin position="15"/>
        <end position="72"/>
    </location>
</feature>
<sequence>MSPPLPQHDPAGNERYLAHVVVPGGRLADLIIRSDRKLGTLLADHKALIKQRLTQCKNLEAFWIDLRDILEKAKPAGAVADSGSKAIDPARLETIMANMDHIGWDSLVEIDQEFTRLTLQFSESQPDQWFANILRGVQEITVRYQDAWDVLDDIDRDLWVLEPRDQLYGTMTRRIALEQLCSLELTIDPQAPLDRPRLRLYGTDVYLQPLRQRLRNPAPTTMTGTPVGTGRNEWGDGSKSDKAEFSLRRNLECLLGIKLPSKRSGNATEAGDLGETEEFSTECGICYSYEVKGVVPDQLCQNPKCHRPFHHQCLVDWLRADPSSRQSFSIIFGDCPYCSEEMSVSMMLT</sequence>
<evidence type="ECO:0000259" key="2">
    <source>
        <dbReference type="Pfam" id="PF09765"/>
    </source>
</evidence>
<dbReference type="PANTHER" id="PTHR13206:SF0">
    <property type="entry name" value="E3 UBIQUITIN-PROTEIN LIGASE FANCL"/>
    <property type="match status" value="1"/>
</dbReference>
<evidence type="ECO:0000259" key="3">
    <source>
        <dbReference type="Pfam" id="PF11793"/>
    </source>
</evidence>
<dbReference type="InterPro" id="IPR026848">
    <property type="entry name" value="Fancl"/>
</dbReference>
<dbReference type="PANTHER" id="PTHR13206">
    <property type="entry name" value="UBIQUITIN LIGASE PROTEIN PHF9 FANCONI ANEMIA GROUP L PROTEIN"/>
    <property type="match status" value="1"/>
</dbReference>
<dbReference type="GO" id="GO:0043240">
    <property type="term" value="C:Fanconi anaemia nuclear complex"/>
    <property type="evidence" value="ECO:0007669"/>
    <property type="project" value="InterPro"/>
</dbReference>
<dbReference type="InterPro" id="IPR043003">
    <property type="entry name" value="FANCL_d3_sf"/>
</dbReference>
<dbReference type="GO" id="GO:0061630">
    <property type="term" value="F:ubiquitin protein ligase activity"/>
    <property type="evidence" value="ECO:0007669"/>
    <property type="project" value="TreeGrafter"/>
</dbReference>